<keyword evidence="1" id="KW-0812">Transmembrane</keyword>
<keyword evidence="1" id="KW-1133">Transmembrane helix</keyword>
<keyword evidence="3" id="KW-1185">Reference proteome</keyword>
<evidence type="ECO:0000256" key="1">
    <source>
        <dbReference type="SAM" id="Phobius"/>
    </source>
</evidence>
<feature type="transmembrane region" description="Helical" evidence="1">
    <location>
        <begin position="1335"/>
        <end position="1356"/>
    </location>
</feature>
<dbReference type="GeneID" id="68105948"/>
<sequence>MRNSFTDDAYRERRCYSGHDHRGSNSTITSLAHSENENNNTEGYFLDQHYNNILFMRLNNNTDRSSVCSELVLFGHDESDLVKFQTMDRLIGMVMDYISRLIMICQIYLTKFSSKRTSYTTMFILTILVMAVGPTTASNLQLYQCPNGFLQYSTSIAYANSIISTCQICDGSFTCSDNTDWNGGAISFSNPLLSTDKLVAISGNLLFQYDTCDTNTLLMNQSNILTISFNNQPFVSSTLVSGGCSCFGCSQFAFSYTNYDILKNVIQSPTTQFRIDRTYDTNICVNRIDLTYCYVHEGNITSYAVTSSNGNNLDVDISNITSPLSQDLIFNVSNSGPDASRSLDITFQFSSLATLSVNGLSIVIPSSYIPSTPSNLCNYTNSTYACPILDRYCTWNSLVLNCVIDAIVLVNVTGTNNTTIIESIVPSFGNNFSLVLHTSIQAQQQGVNTTTITYSLNPSKSVTPVLDSNPNDNKGVLAVNLFSNDIKRLLTLGTKLKDRISFSSSNRFATFVLKVLPSDVTSFSKPIVLLDFIFSDKIDFNIRISDTDSLLFERRVYSDELFVLSTTEYQYSISIPFFRYDNTILDATTFTIAMTSISNDTTLTDPELVQFVVSPKIINMVHPAINSDPITDTSLFLRSWKFYYVTSYSDSAILNILFETTATYSDSLSIFISVASQTTTGKYPAFPFDWQMHKLPSPTPAYLIPSIIKPNTDTKESWSYKDVSSTKQVYLLAVYGKSCPFKCYYKTRAYLTDDERILLSAASSSVTTVYQKREPFLLHYTTKMKILRYSNNTKLLGNMLRYSFTISNPTRTLKNPNIGVYIRKDLFPNTQLYDFKDVACGLQINGHIELSDTIYDHEWYFGYIFTHDNTGGDTMTATVKASFWIDEPTIFVDKIQQTIQDAHFDVISIGGYINNSQYDPGKQLSNVPFNVIYTSIVVIQGAVFPISFYSKIGEVPYSDDCDISFRNSFTLNSTVEVVSDVMLTINYVLSSNGGSFIFFTKQPILLTPPINNTVTLGGYNISTWEFSELKEDGYLQLSSSNLLFARRDFASYGVSDFSRTIYQSLFQNTSNAVCAGDMNNGTNATTSTVTVLSYSSFPRAVALTTRYDGYNPMISLNGYQNVTTSASSLSLEQTNGTNTNLTPVSTITSYAPFVFSFDINEIMTKYYKNFEQKTTQNELLPININPVNPNDYLALTLFRIEITFWDIVDLNEFSCSIVGGFQKLVVPQVGSKNIPPDATLEKEIYKYKKVEKDVTSPSYYYMAKYSLSISLQSLYNYSSYHNITQFGYNALQPNSSFYVSIWNQTRVYHHEIISFIVGDGKISNELTFLPYTTNALIAITALVFVVAAVFMFGFSCKLLEKYQKRKTTTFETLRDNDPLCFACSIWFNLFGAKARSRRARQLQIFVPAMFIFVIGLVSVVVFLALALSYSDHVVCCSQAGDVIYQFNKQGYDPSSEEYKNEQTKFGLYTLGTASTKCFISSIYSDISQVQSTQNQRTTLLHERHPTNLVPKFVIPILDRPSQGVNNAVMLCPRSVFKSVVIRGSDIFGMVGTLWCGILITLSFSLCSVLFIEVVLGSWFLETVLFPKLAYRVLNE</sequence>
<organism evidence="2 3">
    <name type="scientific">Naegleria lovaniensis</name>
    <name type="common">Amoeba</name>
    <dbReference type="NCBI Taxonomy" id="51637"/>
    <lineage>
        <taxon>Eukaryota</taxon>
        <taxon>Discoba</taxon>
        <taxon>Heterolobosea</taxon>
        <taxon>Tetramitia</taxon>
        <taxon>Eutetramitia</taxon>
        <taxon>Vahlkampfiidae</taxon>
        <taxon>Naegleria</taxon>
    </lineage>
</organism>
<proteinExistence type="predicted"/>
<evidence type="ECO:0000313" key="2">
    <source>
        <dbReference type="EMBL" id="KAG2392010.1"/>
    </source>
</evidence>
<dbReference type="RefSeq" id="XP_044553904.1">
    <property type="nucleotide sequence ID" value="XM_044689377.1"/>
</dbReference>
<name>A0AA88GZE9_NAELO</name>
<protein>
    <recommendedName>
        <fullName evidence="4">Transmembrane protein</fullName>
    </recommendedName>
</protein>
<feature type="transmembrane region" description="Helical" evidence="1">
    <location>
        <begin position="1546"/>
        <end position="1571"/>
    </location>
</feature>
<evidence type="ECO:0000313" key="3">
    <source>
        <dbReference type="Proteomes" id="UP000816034"/>
    </source>
</evidence>
<dbReference type="Proteomes" id="UP000816034">
    <property type="component" value="Unassembled WGS sequence"/>
</dbReference>
<comment type="caution">
    <text evidence="2">The sequence shown here is derived from an EMBL/GenBank/DDBJ whole genome shotgun (WGS) entry which is preliminary data.</text>
</comment>
<keyword evidence="1" id="KW-0472">Membrane</keyword>
<feature type="transmembrane region" description="Helical" evidence="1">
    <location>
        <begin position="1404"/>
        <end position="1429"/>
    </location>
</feature>
<reference evidence="2 3" key="1">
    <citation type="journal article" date="2018" name="BMC Genomics">
        <title>The genome of Naegleria lovaniensis, the basis for a comparative approach to unravel pathogenicity factors of the human pathogenic amoeba N. fowleri.</title>
        <authorList>
            <person name="Liechti N."/>
            <person name="Schurch N."/>
            <person name="Bruggmann R."/>
            <person name="Wittwer M."/>
        </authorList>
    </citation>
    <scope>NUCLEOTIDE SEQUENCE [LARGE SCALE GENOMIC DNA]</scope>
    <source>
        <strain evidence="2 3">ATCC 30569</strain>
    </source>
</reference>
<dbReference type="EMBL" id="PYSW02000006">
    <property type="protein sequence ID" value="KAG2392010.1"/>
    <property type="molecule type" value="Genomic_DNA"/>
</dbReference>
<gene>
    <name evidence="2" type="ORF">C9374_013495</name>
</gene>
<evidence type="ECO:0008006" key="4">
    <source>
        <dbReference type="Google" id="ProtNLM"/>
    </source>
</evidence>
<accession>A0AA88GZE9</accession>